<dbReference type="GO" id="GO:0020037">
    <property type="term" value="F:heme binding"/>
    <property type="evidence" value="ECO:0007669"/>
    <property type="project" value="InterPro"/>
</dbReference>
<keyword evidence="2 9" id="KW-0349">Heme</keyword>
<keyword evidence="8 11" id="KW-0472">Membrane</keyword>
<dbReference type="GO" id="GO:0004497">
    <property type="term" value="F:monooxygenase activity"/>
    <property type="evidence" value="ECO:0007669"/>
    <property type="project" value="InterPro"/>
</dbReference>
<feature type="transmembrane region" description="Helical" evidence="11">
    <location>
        <begin position="252"/>
        <end position="272"/>
    </location>
</feature>
<reference evidence="12 13" key="1">
    <citation type="submission" date="2024-01" db="EMBL/GenBank/DDBJ databases">
        <title>Genome assemblies of Stephania.</title>
        <authorList>
            <person name="Yang L."/>
        </authorList>
    </citation>
    <scope>NUCLEOTIDE SEQUENCE [LARGE SCALE GENOMIC DNA]</scope>
    <source>
        <strain evidence="12">QJT</strain>
        <tissue evidence="12">Leaf</tissue>
    </source>
</reference>
<dbReference type="GO" id="GO:0016020">
    <property type="term" value="C:membrane"/>
    <property type="evidence" value="ECO:0007669"/>
    <property type="project" value="UniProtKB-SubCell"/>
</dbReference>
<keyword evidence="3 11" id="KW-0812">Transmembrane</keyword>
<dbReference type="InterPro" id="IPR002401">
    <property type="entry name" value="Cyt_P450_E_grp-I"/>
</dbReference>
<dbReference type="PANTHER" id="PTHR47951">
    <property type="entry name" value="OS08G0547900 PROTEIN"/>
    <property type="match status" value="1"/>
</dbReference>
<evidence type="ECO:0008006" key="14">
    <source>
        <dbReference type="Google" id="ProtNLM"/>
    </source>
</evidence>
<keyword evidence="4 9" id="KW-0479">Metal-binding</keyword>
<dbReference type="PRINTS" id="PR00385">
    <property type="entry name" value="P450"/>
</dbReference>
<dbReference type="InterPro" id="IPR036396">
    <property type="entry name" value="Cyt_P450_sf"/>
</dbReference>
<dbReference type="SUPFAM" id="SSF48264">
    <property type="entry name" value="Cytochrome P450"/>
    <property type="match status" value="1"/>
</dbReference>
<keyword evidence="5 11" id="KW-1133">Transmembrane helix</keyword>
<evidence type="ECO:0000256" key="2">
    <source>
        <dbReference type="ARBA" id="ARBA00022617"/>
    </source>
</evidence>
<evidence type="ECO:0000256" key="1">
    <source>
        <dbReference type="ARBA" id="ARBA00004370"/>
    </source>
</evidence>
<dbReference type="Gene3D" id="1.10.630.10">
    <property type="entry name" value="Cytochrome P450"/>
    <property type="match status" value="1"/>
</dbReference>
<evidence type="ECO:0000256" key="10">
    <source>
        <dbReference type="SAM" id="MobiDB-lite"/>
    </source>
</evidence>
<keyword evidence="13" id="KW-1185">Reference proteome</keyword>
<dbReference type="GO" id="GO:0044550">
    <property type="term" value="P:secondary metabolite biosynthetic process"/>
    <property type="evidence" value="ECO:0007669"/>
    <property type="project" value="UniProtKB-ARBA"/>
</dbReference>
<accession>A0AAP0F6C1</accession>
<dbReference type="PRINTS" id="PR00463">
    <property type="entry name" value="EP450I"/>
</dbReference>
<feature type="region of interest" description="Disordered" evidence="10">
    <location>
        <begin position="34"/>
        <end position="75"/>
    </location>
</feature>
<comment type="subcellular location">
    <subcellularLocation>
        <location evidence="1">Membrane</location>
    </subcellularLocation>
</comment>
<evidence type="ECO:0000256" key="6">
    <source>
        <dbReference type="ARBA" id="ARBA00023002"/>
    </source>
</evidence>
<evidence type="ECO:0000256" key="3">
    <source>
        <dbReference type="ARBA" id="ARBA00022692"/>
    </source>
</evidence>
<dbReference type="PROSITE" id="PS00086">
    <property type="entry name" value="CYTOCHROME_P450"/>
    <property type="match status" value="1"/>
</dbReference>
<dbReference type="GO" id="GO:0016705">
    <property type="term" value="F:oxidoreductase activity, acting on paired donors, with incorporation or reduction of molecular oxygen"/>
    <property type="evidence" value="ECO:0007669"/>
    <property type="project" value="InterPro"/>
</dbReference>
<evidence type="ECO:0000256" key="7">
    <source>
        <dbReference type="ARBA" id="ARBA00023004"/>
    </source>
</evidence>
<dbReference type="EMBL" id="JBBNAE010000008">
    <property type="protein sequence ID" value="KAK9103247.1"/>
    <property type="molecule type" value="Genomic_DNA"/>
</dbReference>
<evidence type="ECO:0000256" key="5">
    <source>
        <dbReference type="ARBA" id="ARBA00022989"/>
    </source>
</evidence>
<organism evidence="12 13">
    <name type="scientific">Stephania japonica</name>
    <dbReference type="NCBI Taxonomy" id="461633"/>
    <lineage>
        <taxon>Eukaryota</taxon>
        <taxon>Viridiplantae</taxon>
        <taxon>Streptophyta</taxon>
        <taxon>Embryophyta</taxon>
        <taxon>Tracheophyta</taxon>
        <taxon>Spermatophyta</taxon>
        <taxon>Magnoliopsida</taxon>
        <taxon>Ranunculales</taxon>
        <taxon>Menispermaceae</taxon>
        <taxon>Menispermoideae</taxon>
        <taxon>Cissampelideae</taxon>
        <taxon>Stephania</taxon>
    </lineage>
</organism>
<evidence type="ECO:0000256" key="8">
    <source>
        <dbReference type="ARBA" id="ARBA00023136"/>
    </source>
</evidence>
<keyword evidence="6" id="KW-0560">Oxidoreductase</keyword>
<evidence type="ECO:0000313" key="12">
    <source>
        <dbReference type="EMBL" id="KAK9103247.1"/>
    </source>
</evidence>
<dbReference type="Pfam" id="PF00067">
    <property type="entry name" value="p450"/>
    <property type="match status" value="1"/>
</dbReference>
<dbReference type="AlphaFoldDB" id="A0AAP0F6C1"/>
<feature type="transmembrane region" description="Helical" evidence="11">
    <location>
        <begin position="142"/>
        <end position="163"/>
    </location>
</feature>
<feature type="compositionally biased region" description="Polar residues" evidence="10">
    <location>
        <begin position="50"/>
        <end position="75"/>
    </location>
</feature>
<gene>
    <name evidence="12" type="ORF">Sjap_020501</name>
</gene>
<dbReference type="FunFam" id="1.10.630.10:FF:000026">
    <property type="entry name" value="Cytochrome P450 82C4"/>
    <property type="match status" value="1"/>
</dbReference>
<feature type="binding site" description="axial binding residue" evidence="9">
    <location>
        <position position="695"/>
    </location>
    <ligand>
        <name>heme</name>
        <dbReference type="ChEBI" id="CHEBI:30413"/>
    </ligand>
    <ligandPart>
        <name>Fe</name>
        <dbReference type="ChEBI" id="CHEBI:18248"/>
    </ligandPart>
</feature>
<evidence type="ECO:0000256" key="9">
    <source>
        <dbReference type="PIRSR" id="PIRSR602401-1"/>
    </source>
</evidence>
<dbReference type="Proteomes" id="UP001417504">
    <property type="component" value="Unassembled WGS sequence"/>
</dbReference>
<dbReference type="InterPro" id="IPR017972">
    <property type="entry name" value="Cyt_P450_CS"/>
</dbReference>
<evidence type="ECO:0000313" key="13">
    <source>
        <dbReference type="Proteomes" id="UP001417504"/>
    </source>
</evidence>
<protein>
    <recommendedName>
        <fullName evidence="14">Cytochrome P450</fullName>
    </recommendedName>
</protein>
<dbReference type="GO" id="GO:0005506">
    <property type="term" value="F:iron ion binding"/>
    <property type="evidence" value="ECO:0007669"/>
    <property type="project" value="InterPro"/>
</dbReference>
<evidence type="ECO:0000256" key="11">
    <source>
        <dbReference type="SAM" id="Phobius"/>
    </source>
</evidence>
<keyword evidence="7 9" id="KW-0408">Iron</keyword>
<name>A0AAP0F6C1_9MAGN</name>
<dbReference type="InterPro" id="IPR001128">
    <property type="entry name" value="Cyt_P450"/>
</dbReference>
<dbReference type="CDD" id="cd11073">
    <property type="entry name" value="CYP76-like"/>
    <property type="match status" value="1"/>
</dbReference>
<sequence>MKFHLAQIKNKDIVPCTEVPNDVRDLIQSVLSVPKKQKTPKKPKVDQVVNGSQHSSSASDGFNPNPASSGQNGSTCPSLLFSRPSPSAQPPVEDAQKQKHDDADKKIAFLSIYRVKVGKYEGVQSLMQVSGNYLLNSCSLRLFFVVTLFCCHPSIVSGLYFLISLCNGLQEQNLSWNGKNRLPRDKSFDKDESLGEPLALQLFPYFTVLFEFRDNLGENGLLTVQKHTCNQSYAVFLWWTWWWENSNYKPKFITQALVILFTAALIIFWYYIRRMIESSKTVLEQPTSPPGPRGLPLVGNLPFLDSELHTHFADLAQTYGPILKLHLGNKVAIVVSSPSLAKEVLKDHDITFANRDVPAVAKTVEYVSCNIVSSPYGAHWRMLRRLCVAHMLSSTSLDTVYPLRKREVQRMVGEIFGNIELTVNLSDRLFLTMMNVITSMLWGGMLKGEEEIDLGAEFRHVVSGITELLGKPNLSDFIPCLAWLDLQGIQRQIKRLFLKFDRIFNSIIEQRLKTGIKGGEESKDFLQLLLHLQEKETKTRLTMLHIKATLMDMVVGGTETTSNTVEWAMAELMNNDEIMQRAQEELEIIVGKDCRVEEIHLPRLHFLNAVMKEVLRLHPALPLLVPHCPNSSCKIGGYTVPMGARVFVNVWSIHRDPSIWENPLEFNPERFLNYERDYRGNDFNYFPFGSGRRICVGISMAERMFMYELATLLHSFNWRVAERDGKVDLKEKFGIVLKKATPLMAVPTPRLSNPALYE</sequence>
<comment type="caution">
    <text evidence="12">The sequence shown here is derived from an EMBL/GenBank/DDBJ whole genome shotgun (WGS) entry which is preliminary data.</text>
</comment>
<dbReference type="PANTHER" id="PTHR47951:SF3">
    <property type="entry name" value="CYTOCHROME P450, FAMILY 706, SUBFAMILY A, POLYPEPTIDE 4"/>
    <property type="match status" value="1"/>
</dbReference>
<proteinExistence type="predicted"/>
<evidence type="ECO:0000256" key="4">
    <source>
        <dbReference type="ARBA" id="ARBA00022723"/>
    </source>
</evidence>
<comment type="cofactor">
    <cofactor evidence="9">
        <name>heme</name>
        <dbReference type="ChEBI" id="CHEBI:30413"/>
    </cofactor>
</comment>